<proteinExistence type="predicted"/>
<dbReference type="AlphaFoldDB" id="A0A8D8TGX9"/>
<accession>A0A8D8TGX9</accession>
<name>A0A8D8TGX9_9HEMI</name>
<dbReference type="EMBL" id="HBUF01278398">
    <property type="protein sequence ID" value="CAG6686806.1"/>
    <property type="molecule type" value="Transcribed_RNA"/>
</dbReference>
<sequence>MYNCTMTYKIGQSHLSLPLTHISFFFPLFLSHSLTLSLPLTPLSLILFLQSSFPVSPSLRLSLSFSLSLSFFFLKDCLGNSCSWRKESFSLLNISIFPLSLPKSNTSLPPFSPLLTPLMFFFSSFSP</sequence>
<protein>
    <submittedName>
        <fullName evidence="1">Uncharacterized protein</fullName>
    </submittedName>
</protein>
<organism evidence="1">
    <name type="scientific">Cacopsylla melanoneura</name>
    <dbReference type="NCBI Taxonomy" id="428564"/>
    <lineage>
        <taxon>Eukaryota</taxon>
        <taxon>Metazoa</taxon>
        <taxon>Ecdysozoa</taxon>
        <taxon>Arthropoda</taxon>
        <taxon>Hexapoda</taxon>
        <taxon>Insecta</taxon>
        <taxon>Pterygota</taxon>
        <taxon>Neoptera</taxon>
        <taxon>Paraneoptera</taxon>
        <taxon>Hemiptera</taxon>
        <taxon>Sternorrhyncha</taxon>
        <taxon>Psylloidea</taxon>
        <taxon>Psyllidae</taxon>
        <taxon>Psyllinae</taxon>
        <taxon>Cacopsylla</taxon>
    </lineage>
</organism>
<reference evidence="1" key="1">
    <citation type="submission" date="2021-05" db="EMBL/GenBank/DDBJ databases">
        <authorList>
            <person name="Alioto T."/>
            <person name="Alioto T."/>
            <person name="Gomez Garrido J."/>
        </authorList>
    </citation>
    <scope>NUCLEOTIDE SEQUENCE</scope>
</reference>
<evidence type="ECO:0000313" key="1">
    <source>
        <dbReference type="EMBL" id="CAG6686806.1"/>
    </source>
</evidence>